<proteinExistence type="predicted"/>
<dbReference type="InterPro" id="IPR001759">
    <property type="entry name" value="PTX_dom"/>
</dbReference>
<evidence type="ECO:0000256" key="1">
    <source>
        <dbReference type="ARBA" id="ARBA00001913"/>
    </source>
</evidence>
<dbReference type="SUPFAM" id="SSF49899">
    <property type="entry name" value="Concanavalin A-like lectins/glucanases"/>
    <property type="match status" value="2"/>
</dbReference>
<feature type="signal peptide" evidence="7">
    <location>
        <begin position="1"/>
        <end position="21"/>
    </location>
</feature>
<dbReference type="PANTHER" id="PTHR19277:SF125">
    <property type="entry name" value="B6"/>
    <property type="match status" value="1"/>
</dbReference>
<protein>
    <submittedName>
        <fullName evidence="10">LamG domain-containing protein</fullName>
    </submittedName>
</protein>
<evidence type="ECO:0000256" key="3">
    <source>
        <dbReference type="ARBA" id="ARBA00022729"/>
    </source>
</evidence>
<dbReference type="Gene3D" id="2.60.120.200">
    <property type="match status" value="2"/>
</dbReference>
<dbReference type="PANTHER" id="PTHR19277">
    <property type="entry name" value="PENTRAXIN"/>
    <property type="match status" value="1"/>
</dbReference>
<dbReference type="InterPro" id="IPR051360">
    <property type="entry name" value="Neuronal_Pentraxin_Related"/>
</dbReference>
<evidence type="ECO:0000259" key="8">
    <source>
        <dbReference type="SMART" id="SM00159"/>
    </source>
</evidence>
<sequence>MLSRFFLLCNLFFLFHANAFADQCLDVFSAAQVANTNYSLVPLVTNGDKKVDEKSNYTMELSAGQNHDYDDIEADNNFTLTVTGIGTARLHLQGDLDLGNNANINADGAPQDLVIYIDGDLDIGNNATINALIWVSGDIKINKNGTTTGSLSAKGDIELGSHTVVYDRNAVSKADFAGMCDNTPAARIITSYRFDELEYADTPNEIFDSIGGFHGQAKNSQPVAGKVCNAIDLSATGITDYAVLNENILTGKTDFSISLWAKTSKTSNQSFISGAGASNNELLMWFTSQTNFRPHLKNVANGNISTSSIAGDNWHHIVWTRQGNQSCLFVDKILQGCVTQSTASLNIQSLILGQEQDNIGGGFVSSQAFDGLIDELLVFDGAVSAADINTIYTNQNAGLDFNGDLRSCPSKPVPILNMRFDESSWSGAAGEIIDTAGNFNAQAKNGANTARTNPARIGNPGTCGYGFFDGVDDYVEIADNNALDLPNELTISTWIYPQSIPSSGLMAILSKDENYEFHVTPAGEINWWWSTNQFSTSGAAIRANNWYHIAITYKNGQQRIYVDGEILASQAYTGQLAVNNDALQIGQDQFFSGRYFHGAIDEVQLYNQALTNAQVNELYLATHPCDSFVDHFEINMLDGQGLTCEADIIKLRVCSDASCSVLNPDAIDAVLSVADSGGTSLTKNVTVVGGELDVQYIHTQAGAVSLSLNQAFECINGSPTLCDVTFADTGFRFYATTEGTPIPEQLSGKPSNVGFLASTLKVQAIEKNADTGACQAALIDTPAIEMAASCVDPIACAGNQVVINNLITTTNIPTLNNGAALTYSPVALDFADDTQNSAAFALTYADAGKIQLHARYNIPDDNGDPSGNYMFGSSNNFVVRPLGFYLNVVDNPKAQTATQINSVFKKAGNDFTTHLTAVQWQAADDSNNDGVPDSGANLTDNPATINFGNEVSPENAIINDTLYLPTGGKEGDLVNDSFTHFVNGSATNNNMTYSEVGIVNFAANLTDNRYLGAGDVTGSEPYVGRFIPHHFELTIALDGELKSVCDITEPSSVMDFAYIGQLSKASSAKGALQYLLKPEVTITPQTKFNSHTENYTGDFTKLLLSGVKRFEIDDGTGTLVLAPVEDRVKLGADEVNKVKLKANLADGNLTEVAGVLSFQYSSADNFIYTHEQNAEVTPFTSIIHLSLASVIDEDGVIANDADGLGDTGIATDTVITLKPTGRQIRFGRAYLDNSFGPETSRLPQPFAVQYLNTAGKFVINTEDTCTNFNTDNITLTSGTLDESFTSVIAANGQFDDELPKGKTRAMLLEITGSGNQGTVNVEYDIYSWLKYDWNWDGVSAKEFTDNPSAIATFGMYRGNDRIIYQRERERSN</sequence>
<evidence type="ECO:0000313" key="10">
    <source>
        <dbReference type="EMBL" id="TMM47826.1"/>
    </source>
</evidence>
<comment type="cofactor">
    <cofactor evidence="1">
        <name>Ca(2+)</name>
        <dbReference type="ChEBI" id="CHEBI:29108"/>
    </cofactor>
</comment>
<dbReference type="InterPro" id="IPR046524">
    <property type="entry name" value="DUF6701"/>
</dbReference>
<feature type="domain" description="LamG-like jellyroll fold" evidence="9">
    <location>
        <begin position="487"/>
        <end position="613"/>
    </location>
</feature>
<name>A0A8H2JPG0_9GAMM</name>
<dbReference type="Pfam" id="PF20419">
    <property type="entry name" value="DUF6701"/>
    <property type="match status" value="1"/>
</dbReference>
<feature type="domain" description="Pentraxin (PTX)" evidence="8">
    <location>
        <begin position="230"/>
        <end position="421"/>
    </location>
</feature>
<accession>A0A8H2JPG0</accession>
<gene>
    <name evidence="10" type="ORF">FCS21_02340</name>
</gene>
<evidence type="ECO:0000256" key="5">
    <source>
        <dbReference type="ARBA" id="ARBA00023157"/>
    </source>
</evidence>
<dbReference type="SMART" id="SM00560">
    <property type="entry name" value="LamGL"/>
    <property type="match status" value="1"/>
</dbReference>
<keyword evidence="5" id="KW-1015">Disulfide bond</keyword>
<keyword evidence="2" id="KW-0479">Metal-binding</keyword>
<evidence type="ECO:0000259" key="9">
    <source>
        <dbReference type="SMART" id="SM00560"/>
    </source>
</evidence>
<dbReference type="RefSeq" id="WP_138620355.1">
    <property type="nucleotide sequence ID" value="NZ_SZVP01000001.1"/>
</dbReference>
<feature type="chain" id="PRO_5034779905" evidence="7">
    <location>
        <begin position="22"/>
        <end position="1372"/>
    </location>
</feature>
<evidence type="ECO:0000256" key="2">
    <source>
        <dbReference type="ARBA" id="ARBA00022723"/>
    </source>
</evidence>
<evidence type="ECO:0000313" key="11">
    <source>
        <dbReference type="Proteomes" id="UP000307702"/>
    </source>
</evidence>
<dbReference type="InterPro" id="IPR055729">
    <property type="entry name" value="DUF7305"/>
</dbReference>
<dbReference type="Proteomes" id="UP000307702">
    <property type="component" value="Unassembled WGS sequence"/>
</dbReference>
<dbReference type="InterPro" id="IPR013320">
    <property type="entry name" value="ConA-like_dom_sf"/>
</dbReference>
<evidence type="ECO:0000256" key="7">
    <source>
        <dbReference type="SAM" id="SignalP"/>
    </source>
</evidence>
<reference evidence="10 11" key="1">
    <citation type="submission" date="2019-05" db="EMBL/GenBank/DDBJ databases">
        <title>Colwellia ponticola sp. nov., isolated from seawater.</title>
        <authorList>
            <person name="Yoon J.-H."/>
        </authorList>
    </citation>
    <scope>NUCLEOTIDE SEQUENCE [LARGE SCALE GENOMIC DNA]</scope>
    <source>
        <strain evidence="10 11">OISW-25</strain>
    </source>
</reference>
<keyword evidence="3 7" id="KW-0732">Signal</keyword>
<evidence type="ECO:0000256" key="6">
    <source>
        <dbReference type="ARBA" id="ARBA00023180"/>
    </source>
</evidence>
<evidence type="ECO:0000256" key="4">
    <source>
        <dbReference type="ARBA" id="ARBA00022837"/>
    </source>
</evidence>
<keyword evidence="6" id="KW-0325">Glycoprotein</keyword>
<dbReference type="GO" id="GO:0046872">
    <property type="term" value="F:metal ion binding"/>
    <property type="evidence" value="ECO:0007669"/>
    <property type="project" value="UniProtKB-KW"/>
</dbReference>
<comment type="caution">
    <text evidence="10">The sequence shown here is derived from an EMBL/GenBank/DDBJ whole genome shotgun (WGS) entry which is preliminary data.</text>
</comment>
<dbReference type="Pfam" id="PF13385">
    <property type="entry name" value="Laminin_G_3"/>
    <property type="match status" value="2"/>
</dbReference>
<dbReference type="InterPro" id="IPR006558">
    <property type="entry name" value="LamG-like"/>
</dbReference>
<dbReference type="EMBL" id="SZVP01000001">
    <property type="protein sequence ID" value="TMM47826.1"/>
    <property type="molecule type" value="Genomic_DNA"/>
</dbReference>
<dbReference type="Pfam" id="PF23981">
    <property type="entry name" value="DUF7305"/>
    <property type="match status" value="1"/>
</dbReference>
<keyword evidence="4" id="KW-0106">Calcium</keyword>
<dbReference type="OrthoDB" id="9790247at2"/>
<keyword evidence="11" id="KW-1185">Reference proteome</keyword>
<organism evidence="10 11">
    <name type="scientific">Colwellia ponticola</name>
    <dbReference type="NCBI Taxonomy" id="2304625"/>
    <lineage>
        <taxon>Bacteria</taxon>
        <taxon>Pseudomonadati</taxon>
        <taxon>Pseudomonadota</taxon>
        <taxon>Gammaproteobacteria</taxon>
        <taxon>Alteromonadales</taxon>
        <taxon>Colwelliaceae</taxon>
        <taxon>Colwellia</taxon>
    </lineage>
</organism>
<dbReference type="SMART" id="SM00159">
    <property type="entry name" value="PTX"/>
    <property type="match status" value="1"/>
</dbReference>